<evidence type="ECO:0000256" key="5">
    <source>
        <dbReference type="ARBA" id="ARBA00022777"/>
    </source>
</evidence>
<gene>
    <name evidence="10" type="ORF">QE369_001514</name>
</gene>
<dbReference type="AlphaFoldDB" id="A0AAJ2EQT1"/>
<evidence type="ECO:0000256" key="8">
    <source>
        <dbReference type="ARBA" id="ARBA00023277"/>
    </source>
</evidence>
<evidence type="ECO:0000256" key="9">
    <source>
        <dbReference type="ARBA" id="ARBA00049065"/>
    </source>
</evidence>
<dbReference type="RefSeq" id="WP_309770203.1">
    <property type="nucleotide sequence ID" value="NZ_JAVIZC010000001.1"/>
</dbReference>
<dbReference type="Pfam" id="PF00480">
    <property type="entry name" value="ROK"/>
    <property type="match status" value="1"/>
</dbReference>
<organism evidence="10 11">
    <name type="scientific">Agrobacterium larrymoorei</name>
    <dbReference type="NCBI Taxonomy" id="160699"/>
    <lineage>
        <taxon>Bacteria</taxon>
        <taxon>Pseudomonadati</taxon>
        <taxon>Pseudomonadota</taxon>
        <taxon>Alphaproteobacteria</taxon>
        <taxon>Hyphomicrobiales</taxon>
        <taxon>Rhizobiaceae</taxon>
        <taxon>Rhizobium/Agrobacterium group</taxon>
        <taxon>Agrobacterium</taxon>
    </lineage>
</organism>
<dbReference type="GO" id="GO:0005524">
    <property type="term" value="F:ATP binding"/>
    <property type="evidence" value="ECO:0007669"/>
    <property type="project" value="UniProtKB-KW"/>
</dbReference>
<evidence type="ECO:0000256" key="3">
    <source>
        <dbReference type="ARBA" id="ARBA00022723"/>
    </source>
</evidence>
<sequence>MIVCFDIGGTAIKGAGAWAIDDIRPVARRQTPIHDFDAFVNVLKSVIEDIGENPDCVALSIAGVIDPDTDRANIANIPCAHGRLLKADLEAALGLPVLIANDADCCALAEYGAGAGRGHRVVFGAILGTGVGGGLVVDGKLINSAGGFAGEWGHGPVAATRAGNPPVELPRFTCGCGLDGCVDAIGSARGMEKLHRHLTGTDMKAEEILDAWQGGDEKAARTIEIYIDIVSAPLSLVINMTGATIVPVGGGLSNSLPLIKALDQAVRARILRKFQRPVVVKAECAIEPGLVGAAVLGLAFTSSDN</sequence>
<dbReference type="GO" id="GO:0046872">
    <property type="term" value="F:metal ion binding"/>
    <property type="evidence" value="ECO:0007669"/>
    <property type="project" value="UniProtKB-KW"/>
</dbReference>
<keyword evidence="7" id="KW-0067">ATP-binding</keyword>
<keyword evidence="3" id="KW-0479">Metal-binding</keyword>
<dbReference type="Gene3D" id="3.30.420.40">
    <property type="match status" value="2"/>
</dbReference>
<dbReference type="GO" id="GO:0045127">
    <property type="term" value="F:N-acetylglucosamine kinase activity"/>
    <property type="evidence" value="ECO:0007669"/>
    <property type="project" value="UniProtKB-EC"/>
</dbReference>
<dbReference type="Proteomes" id="UP001255601">
    <property type="component" value="Unassembled WGS sequence"/>
</dbReference>
<reference evidence="10" key="1">
    <citation type="submission" date="2023-08" db="EMBL/GenBank/DDBJ databases">
        <title>Functional and genomic diversity of the sorghum phyllosphere microbiome.</title>
        <authorList>
            <person name="Shade A."/>
        </authorList>
    </citation>
    <scope>NUCLEOTIDE SEQUENCE</scope>
    <source>
        <strain evidence="10">SORGH_AS_0974</strain>
    </source>
</reference>
<dbReference type="InterPro" id="IPR043129">
    <property type="entry name" value="ATPase_NBD"/>
</dbReference>
<keyword evidence="4" id="KW-0547">Nucleotide-binding</keyword>
<keyword evidence="2 10" id="KW-0808">Transferase</keyword>
<keyword evidence="5 10" id="KW-0418">Kinase</keyword>
<evidence type="ECO:0000256" key="2">
    <source>
        <dbReference type="ARBA" id="ARBA00022679"/>
    </source>
</evidence>
<evidence type="ECO:0000256" key="6">
    <source>
        <dbReference type="ARBA" id="ARBA00022833"/>
    </source>
</evidence>
<dbReference type="CDD" id="cd24057">
    <property type="entry name" value="ASKHA_NBD_ROK_NAGK"/>
    <property type="match status" value="1"/>
</dbReference>
<protein>
    <recommendedName>
        <fullName evidence="1">N-acetylglucosamine kinase</fullName>
        <ecNumber evidence="1">2.7.1.59</ecNumber>
    </recommendedName>
</protein>
<keyword evidence="6" id="KW-0862">Zinc</keyword>
<evidence type="ECO:0000313" key="11">
    <source>
        <dbReference type="Proteomes" id="UP001255601"/>
    </source>
</evidence>
<name>A0AAJ2EQT1_9HYPH</name>
<comment type="catalytic activity">
    <reaction evidence="9">
        <text>N-acetyl-D-glucosamine + ATP = N-acetyl-D-glucosamine 6-phosphate + ADP + H(+)</text>
        <dbReference type="Rhea" id="RHEA:17417"/>
        <dbReference type="ChEBI" id="CHEBI:15378"/>
        <dbReference type="ChEBI" id="CHEBI:30616"/>
        <dbReference type="ChEBI" id="CHEBI:57513"/>
        <dbReference type="ChEBI" id="CHEBI:456216"/>
        <dbReference type="ChEBI" id="CHEBI:506227"/>
        <dbReference type="EC" id="2.7.1.59"/>
    </reaction>
</comment>
<evidence type="ECO:0000256" key="1">
    <source>
        <dbReference type="ARBA" id="ARBA00012122"/>
    </source>
</evidence>
<dbReference type="PANTHER" id="PTHR18964:SF162">
    <property type="entry name" value="N-ACETYL-D-GLUCOSAMINE KINASE"/>
    <property type="match status" value="1"/>
</dbReference>
<evidence type="ECO:0000256" key="4">
    <source>
        <dbReference type="ARBA" id="ARBA00022741"/>
    </source>
</evidence>
<keyword evidence="8" id="KW-0119">Carbohydrate metabolism</keyword>
<dbReference type="PANTHER" id="PTHR18964">
    <property type="entry name" value="ROK (REPRESSOR, ORF, KINASE) FAMILY"/>
    <property type="match status" value="1"/>
</dbReference>
<dbReference type="EMBL" id="JAVIZC010000001">
    <property type="protein sequence ID" value="MDR6101336.1"/>
    <property type="molecule type" value="Genomic_DNA"/>
</dbReference>
<evidence type="ECO:0000256" key="7">
    <source>
        <dbReference type="ARBA" id="ARBA00022840"/>
    </source>
</evidence>
<accession>A0AAJ2EQT1</accession>
<comment type="caution">
    <text evidence="10">The sequence shown here is derived from an EMBL/GenBank/DDBJ whole genome shotgun (WGS) entry which is preliminary data.</text>
</comment>
<evidence type="ECO:0000313" key="10">
    <source>
        <dbReference type="EMBL" id="MDR6101336.1"/>
    </source>
</evidence>
<dbReference type="InterPro" id="IPR000600">
    <property type="entry name" value="ROK"/>
</dbReference>
<dbReference type="EC" id="2.7.1.59" evidence="1"/>
<dbReference type="SUPFAM" id="SSF53067">
    <property type="entry name" value="Actin-like ATPase domain"/>
    <property type="match status" value="1"/>
</dbReference>
<proteinExistence type="predicted"/>